<protein>
    <recommendedName>
        <fullName evidence="5">Polymer-forming cytoskeletal</fullName>
    </recommendedName>
</protein>
<feature type="chain" id="PRO_5002147475" description="Polymer-forming cytoskeletal" evidence="2">
    <location>
        <begin position="29"/>
        <end position="394"/>
    </location>
</feature>
<dbReference type="RefSeq" id="WP_052554184.1">
    <property type="nucleotide sequence ID" value="NZ_JMCC02000077.1"/>
</dbReference>
<evidence type="ECO:0000256" key="1">
    <source>
        <dbReference type="SAM" id="Phobius"/>
    </source>
</evidence>
<evidence type="ECO:0000313" key="3">
    <source>
        <dbReference type="EMBL" id="KIG14200.1"/>
    </source>
</evidence>
<keyword evidence="1" id="KW-0472">Membrane</keyword>
<proteinExistence type="predicted"/>
<sequence>MWVSQLVKAVCLALVAIAVFAVPVVADAAEVRKGDHVEVTASEIVDDTLIALAQSVVIKGHVRGDAVVFARSVIVEGTIDGDLLTAARRVDIRGTVAGSVIMAGQDVTIGASVASQLYVAGQTIHVGPATKLGGDAMLTGSEIEIAGTVGRDVYAMGDRVDVDAATSRDLVIGGEDLRVGGTATVGRNLTAKVGDAEDVVVDRSALVRGSTNVEVGAIADNNPYDEFSFYAWHIAMIGAGLICGLVGFALVPGLFRAPQQQGQWLRMLGIGAVGLFLVPIGSVVAAATLIGLPLAMVAMAGYLIALYVGKLVIAAELGRRILRFPSFERRRILWSLLLGLVIVTVLIELPYVGGVIAFIVAVLGFGAVGNYLLMRNRLPSSGAPQRTHDPGISK</sequence>
<dbReference type="EMBL" id="JMCC02000077">
    <property type="protein sequence ID" value="KIG14200.1"/>
    <property type="molecule type" value="Genomic_DNA"/>
</dbReference>
<feature type="signal peptide" evidence="2">
    <location>
        <begin position="1"/>
        <end position="28"/>
    </location>
</feature>
<dbReference type="Proteomes" id="UP000031599">
    <property type="component" value="Unassembled WGS sequence"/>
</dbReference>
<feature type="transmembrane region" description="Helical" evidence="1">
    <location>
        <begin position="294"/>
        <end position="312"/>
    </location>
</feature>
<reference evidence="3 4" key="1">
    <citation type="submission" date="2014-12" db="EMBL/GenBank/DDBJ databases">
        <title>Genome assembly of Enhygromyxa salina DSM 15201.</title>
        <authorList>
            <person name="Sharma G."/>
            <person name="Subramanian S."/>
        </authorList>
    </citation>
    <scope>NUCLEOTIDE SEQUENCE [LARGE SCALE GENOMIC DNA]</scope>
    <source>
        <strain evidence="3 4">DSM 15201</strain>
    </source>
</reference>
<accession>A0A0C2CX76</accession>
<feature type="transmembrane region" description="Helical" evidence="1">
    <location>
        <begin position="332"/>
        <end position="349"/>
    </location>
</feature>
<evidence type="ECO:0000256" key="2">
    <source>
        <dbReference type="SAM" id="SignalP"/>
    </source>
</evidence>
<keyword evidence="1" id="KW-1133">Transmembrane helix</keyword>
<organism evidence="3 4">
    <name type="scientific">Enhygromyxa salina</name>
    <dbReference type="NCBI Taxonomy" id="215803"/>
    <lineage>
        <taxon>Bacteria</taxon>
        <taxon>Pseudomonadati</taxon>
        <taxon>Myxococcota</taxon>
        <taxon>Polyangia</taxon>
        <taxon>Nannocystales</taxon>
        <taxon>Nannocystaceae</taxon>
        <taxon>Enhygromyxa</taxon>
    </lineage>
</organism>
<keyword evidence="2" id="KW-0732">Signal</keyword>
<evidence type="ECO:0008006" key="5">
    <source>
        <dbReference type="Google" id="ProtNLM"/>
    </source>
</evidence>
<dbReference type="AlphaFoldDB" id="A0A0C2CX76"/>
<name>A0A0C2CX76_9BACT</name>
<feature type="transmembrane region" description="Helical" evidence="1">
    <location>
        <begin position="230"/>
        <end position="255"/>
    </location>
</feature>
<gene>
    <name evidence="3" type="ORF">DB30_07058</name>
</gene>
<feature type="transmembrane region" description="Helical" evidence="1">
    <location>
        <begin position="355"/>
        <end position="373"/>
    </location>
</feature>
<feature type="transmembrane region" description="Helical" evidence="1">
    <location>
        <begin position="267"/>
        <end position="288"/>
    </location>
</feature>
<evidence type="ECO:0000313" key="4">
    <source>
        <dbReference type="Proteomes" id="UP000031599"/>
    </source>
</evidence>
<comment type="caution">
    <text evidence="3">The sequence shown here is derived from an EMBL/GenBank/DDBJ whole genome shotgun (WGS) entry which is preliminary data.</text>
</comment>
<keyword evidence="1" id="KW-0812">Transmembrane</keyword>